<dbReference type="VEuPathDB" id="FungiDB:AWRI3580_g157"/>
<dbReference type="Gene3D" id="3.10.260.10">
    <property type="entry name" value="Transcription regulator HTH, APSES-type DNA-binding domain"/>
    <property type="match status" value="1"/>
</dbReference>
<sequence length="446" mass="50903">MEDQSSKNYNLATRKSNINSMELESRKVFAKYWSTDGVFYYCMEINNISVCRRSIDSFVNGTKLLNAANLTRGRRDGLLKKVTNKFVVRNGIAPLRGVWIPLHVAQDFAGLEDIEDICYPLLEENLEDAFKSNPEFVNAINKKMKNFKDSTESIEGNKPLLSSKTNSISNADDVVQSLKENISTESLMKFVKADHNQLLKPKYLKNPSPINMNMSKTNGSSSVVLSTKLSVNNLYPTPKIADLNSVKFHDEKSSIKSQNDENNFHNETSNSTRVMTPISKIIKNPSYVTASGNTYSSDITGNTNTRTVINTPHGYVPCNVDSLNRKPYEVNPHVYGHLAHANSVRLNNHQPHYMMYQPPGNMFGMSVYNNTFQGEDHFNKMYSSSLQQPQSHQNMNYHVNYMNNNYDDQYHYHQPYIMHNLMNANYQKQMNLQNNNTLNDQPQSEV</sequence>
<dbReference type="SMART" id="SM01252">
    <property type="entry name" value="KilA-N"/>
    <property type="match status" value="1"/>
</dbReference>
<evidence type="ECO:0000313" key="6">
    <source>
        <dbReference type="EMBL" id="OEJ92893.1"/>
    </source>
</evidence>
<dbReference type="AlphaFoldDB" id="A0A1E5S1Q2"/>
<dbReference type="InterPro" id="IPR029790">
    <property type="entry name" value="EFG1/Phd1/StuA"/>
</dbReference>
<keyword evidence="4" id="KW-0804">Transcription</keyword>
<name>A0A1E5S1Q2_HANUV</name>
<dbReference type="GO" id="GO:0003700">
    <property type="term" value="F:DNA-binding transcription factor activity"/>
    <property type="evidence" value="ECO:0007669"/>
    <property type="project" value="TreeGrafter"/>
</dbReference>
<evidence type="ECO:0000256" key="2">
    <source>
        <dbReference type="ARBA" id="ARBA00023015"/>
    </source>
</evidence>
<dbReference type="PANTHER" id="PTHR47792:SF1">
    <property type="entry name" value="PROTEIN SOK2-RELATED"/>
    <property type="match status" value="1"/>
</dbReference>
<protein>
    <submittedName>
        <fullName evidence="6">Cell pattern formation-associated protein stuA</fullName>
    </submittedName>
</protein>
<accession>A0A1E5S1Q2</accession>
<dbReference type="PANTHER" id="PTHR47792">
    <property type="entry name" value="PROTEIN SOK2-RELATED"/>
    <property type="match status" value="1"/>
</dbReference>
<evidence type="ECO:0000256" key="1">
    <source>
        <dbReference type="ARBA" id="ARBA00007247"/>
    </source>
</evidence>
<dbReference type="InterPro" id="IPR003163">
    <property type="entry name" value="Tscrpt_reg_HTH_APSES-type"/>
</dbReference>
<dbReference type="InterPro" id="IPR018004">
    <property type="entry name" value="KilA/APSES_HTH"/>
</dbReference>
<keyword evidence="2" id="KW-0805">Transcription regulation</keyword>
<dbReference type="PROSITE" id="PS51299">
    <property type="entry name" value="HTH_APSES"/>
    <property type="match status" value="1"/>
</dbReference>
<dbReference type="STRING" id="29833.A0A1E5S1Q2"/>
<proteinExistence type="inferred from homology"/>
<dbReference type="SUPFAM" id="SSF54616">
    <property type="entry name" value="DNA-binding domain of Mlu1-box binding protein MBP1"/>
    <property type="match status" value="1"/>
</dbReference>
<comment type="caution">
    <text evidence="6">The sequence shown here is derived from an EMBL/GenBank/DDBJ whole genome shotgun (WGS) entry which is preliminary data.</text>
</comment>
<feature type="domain" description="HTH APSES-type" evidence="5">
    <location>
        <begin position="27"/>
        <end position="134"/>
    </location>
</feature>
<dbReference type="GO" id="GO:0043565">
    <property type="term" value="F:sequence-specific DNA binding"/>
    <property type="evidence" value="ECO:0007669"/>
    <property type="project" value="TreeGrafter"/>
</dbReference>
<evidence type="ECO:0000256" key="4">
    <source>
        <dbReference type="ARBA" id="ARBA00023163"/>
    </source>
</evidence>
<dbReference type="EMBL" id="LPNN01000001">
    <property type="protein sequence ID" value="OEJ92893.1"/>
    <property type="molecule type" value="Genomic_DNA"/>
</dbReference>
<evidence type="ECO:0000313" key="7">
    <source>
        <dbReference type="Proteomes" id="UP000095358"/>
    </source>
</evidence>
<dbReference type="Proteomes" id="UP000095358">
    <property type="component" value="Unassembled WGS sequence"/>
</dbReference>
<dbReference type="OrthoDB" id="5407653at2759"/>
<organism evidence="6 7">
    <name type="scientific">Hanseniaspora uvarum</name>
    <name type="common">Yeast</name>
    <name type="synonym">Kloeckera apiculata</name>
    <dbReference type="NCBI Taxonomy" id="29833"/>
    <lineage>
        <taxon>Eukaryota</taxon>
        <taxon>Fungi</taxon>
        <taxon>Dikarya</taxon>
        <taxon>Ascomycota</taxon>
        <taxon>Saccharomycotina</taxon>
        <taxon>Saccharomycetes</taxon>
        <taxon>Saccharomycodales</taxon>
        <taxon>Saccharomycodaceae</taxon>
        <taxon>Hanseniaspora</taxon>
    </lineage>
</organism>
<keyword evidence="7" id="KW-1185">Reference proteome</keyword>
<gene>
    <name evidence="6" type="ORF">AWRI3580_g157</name>
</gene>
<dbReference type="GO" id="GO:0005634">
    <property type="term" value="C:nucleus"/>
    <property type="evidence" value="ECO:0007669"/>
    <property type="project" value="TreeGrafter"/>
</dbReference>
<evidence type="ECO:0000256" key="3">
    <source>
        <dbReference type="ARBA" id="ARBA00023125"/>
    </source>
</evidence>
<evidence type="ECO:0000259" key="5">
    <source>
        <dbReference type="PROSITE" id="PS51299"/>
    </source>
</evidence>
<dbReference type="InterPro" id="IPR036887">
    <property type="entry name" value="HTH_APSES_sf"/>
</dbReference>
<keyword evidence="3" id="KW-0238">DNA-binding</keyword>
<dbReference type="GO" id="GO:0045944">
    <property type="term" value="P:positive regulation of transcription by RNA polymerase II"/>
    <property type="evidence" value="ECO:0007669"/>
    <property type="project" value="TreeGrafter"/>
</dbReference>
<reference evidence="7" key="1">
    <citation type="journal article" date="2016" name="Genome Announc.">
        <title>Genome sequences of three species of Hanseniaspora isolated from spontaneous wine fermentations.</title>
        <authorList>
            <person name="Sternes P.R."/>
            <person name="Lee D."/>
            <person name="Kutyna D.R."/>
            <person name="Borneman A.R."/>
        </authorList>
    </citation>
    <scope>NUCLEOTIDE SEQUENCE [LARGE SCALE GENOMIC DNA]</scope>
    <source>
        <strain evidence="7">AWRI3580</strain>
    </source>
</reference>
<comment type="similarity">
    <text evidence="1">Belongs to the EFG1/PHD1/stuA family.</text>
</comment>